<keyword evidence="5" id="KW-1185">Reference proteome</keyword>
<dbReference type="InterPro" id="IPR029069">
    <property type="entry name" value="HotDog_dom_sf"/>
</dbReference>
<dbReference type="Pfam" id="PF03061">
    <property type="entry name" value="4HBT"/>
    <property type="match status" value="1"/>
</dbReference>
<name>A0ABU5CD83_9BACI</name>
<proteinExistence type="inferred from homology"/>
<dbReference type="GO" id="GO:0016787">
    <property type="term" value="F:hydrolase activity"/>
    <property type="evidence" value="ECO:0007669"/>
    <property type="project" value="UniProtKB-KW"/>
</dbReference>
<evidence type="ECO:0000313" key="4">
    <source>
        <dbReference type="EMBL" id="MDY0404299.1"/>
    </source>
</evidence>
<dbReference type="EMBL" id="JAROCA020000001">
    <property type="protein sequence ID" value="MDY0404299.1"/>
    <property type="molecule type" value="Genomic_DNA"/>
</dbReference>
<feature type="domain" description="Thioesterase" evidence="3">
    <location>
        <begin position="53"/>
        <end position="132"/>
    </location>
</feature>
<evidence type="ECO:0000313" key="5">
    <source>
        <dbReference type="Proteomes" id="UP001228376"/>
    </source>
</evidence>
<dbReference type="InterPro" id="IPR050563">
    <property type="entry name" value="4-hydroxybenzoyl-CoA_TE"/>
</dbReference>
<sequence>MAVIANDMNTEKLYNFFTYKQKRMMLHVIGGTKMAQLWHQEIRRVHYKDTDQMGVAHHANYVAWFEVGRTEWMRETGMAYSKMEDLGLLLPVVEMNAKYHKPARYDDRLVIFTKVTDISAVRIRFLYEVRKIGEEMSMSTASSVTEPYGELLTSGSTLHMWVNRKWRPARIDKAAPDIYALLKEIQESE</sequence>
<organism evidence="4 5">
    <name type="scientific">Tigheibacillus jepli</name>
    <dbReference type="NCBI Taxonomy" id="3035914"/>
    <lineage>
        <taxon>Bacteria</taxon>
        <taxon>Bacillati</taxon>
        <taxon>Bacillota</taxon>
        <taxon>Bacilli</taxon>
        <taxon>Bacillales</taxon>
        <taxon>Bacillaceae</taxon>
        <taxon>Tigheibacillus</taxon>
    </lineage>
</organism>
<dbReference type="CDD" id="cd00586">
    <property type="entry name" value="4HBT"/>
    <property type="match status" value="1"/>
</dbReference>
<gene>
    <name evidence="4" type="ORF">P5G51_001700</name>
</gene>
<evidence type="ECO:0000256" key="1">
    <source>
        <dbReference type="ARBA" id="ARBA00005953"/>
    </source>
</evidence>
<keyword evidence="2 4" id="KW-0378">Hydrolase</keyword>
<dbReference type="InterPro" id="IPR006684">
    <property type="entry name" value="YbgC/YbaW"/>
</dbReference>
<comment type="similarity">
    <text evidence="1">Belongs to the 4-hydroxybenzoyl-CoA thioesterase family.</text>
</comment>
<evidence type="ECO:0000259" key="3">
    <source>
        <dbReference type="Pfam" id="PF03061"/>
    </source>
</evidence>
<reference evidence="4 5" key="1">
    <citation type="submission" date="2023-10" db="EMBL/GenBank/DDBJ databases">
        <title>179-bfca-hs.</title>
        <authorList>
            <person name="Miliotis G."/>
            <person name="Sengupta P."/>
            <person name="Hameed A."/>
            <person name="Chuvochina M."/>
            <person name="Mcdonagh F."/>
            <person name="Simpson A.C."/>
            <person name="Singh N.K."/>
            <person name="Rekha P.D."/>
            <person name="Raman K."/>
            <person name="Hugenholtz P."/>
            <person name="Venkateswaran K."/>
        </authorList>
    </citation>
    <scope>NUCLEOTIDE SEQUENCE [LARGE SCALE GENOMIC DNA]</scope>
    <source>
        <strain evidence="4 5">179-BFC-A-HS</strain>
    </source>
</reference>
<comment type="caution">
    <text evidence="4">The sequence shown here is derived from an EMBL/GenBank/DDBJ whole genome shotgun (WGS) entry which is preliminary data.</text>
</comment>
<dbReference type="NCBIfam" id="TIGR00051">
    <property type="entry name" value="YbgC/FadM family acyl-CoA thioesterase"/>
    <property type="match status" value="1"/>
</dbReference>
<dbReference type="Proteomes" id="UP001228376">
    <property type="component" value="Unassembled WGS sequence"/>
</dbReference>
<dbReference type="InterPro" id="IPR006683">
    <property type="entry name" value="Thioestr_dom"/>
</dbReference>
<dbReference type="EC" id="3.1.2.-" evidence="4"/>
<dbReference type="PANTHER" id="PTHR31793:SF27">
    <property type="entry name" value="NOVEL THIOESTERASE SUPERFAMILY DOMAIN AND SAPOSIN A-TYPE DOMAIN CONTAINING PROTEIN (0610012H03RIK)"/>
    <property type="match status" value="1"/>
</dbReference>
<dbReference type="PANTHER" id="PTHR31793">
    <property type="entry name" value="4-HYDROXYBENZOYL-COA THIOESTERASE FAMILY MEMBER"/>
    <property type="match status" value="1"/>
</dbReference>
<protein>
    <submittedName>
        <fullName evidence="4">Thioesterase family protein</fullName>
        <ecNumber evidence="4">3.1.2.-</ecNumber>
    </submittedName>
</protein>
<evidence type="ECO:0000256" key="2">
    <source>
        <dbReference type="ARBA" id="ARBA00022801"/>
    </source>
</evidence>
<dbReference type="RefSeq" id="WP_320384168.1">
    <property type="nucleotide sequence ID" value="NZ_JAROCA020000001.1"/>
</dbReference>
<accession>A0ABU5CD83</accession>
<dbReference type="SUPFAM" id="SSF54637">
    <property type="entry name" value="Thioesterase/thiol ester dehydrase-isomerase"/>
    <property type="match status" value="1"/>
</dbReference>
<dbReference type="Gene3D" id="3.10.129.10">
    <property type="entry name" value="Hotdog Thioesterase"/>
    <property type="match status" value="1"/>
</dbReference>